<feature type="domain" description="AMP-dependent synthetase/ligase" evidence="6">
    <location>
        <begin position="13"/>
        <end position="418"/>
    </location>
</feature>
<proteinExistence type="inferred from homology"/>
<dbReference type="PROSITE" id="PS00455">
    <property type="entry name" value="AMP_BINDING"/>
    <property type="match status" value="1"/>
</dbReference>
<dbReference type="Proteomes" id="UP000317728">
    <property type="component" value="Chromosome"/>
</dbReference>
<sequence length="586" mass="62825">MEDFGVTTLCAAFQKTAAACGDRVALRAPDGSVELTWRAYRDRVRTIAAGLAALGVGPGDTVALMLVNRPEFHLADVAALHLGATPFSIYNTFAAEQITAVCANAGARVVVTESQFLPLLRASRPGTALEHIVLVDGISDQAISLESVEADGDPDFDLESRWRAVLPGDLATIVYTSGTTGPPKGVEITHHGLLTLLASFVSVLDVSIGPGDRTVSFLPAAHLAERFGVHYLQMVHGIQITTCPDAKKLVTVLKQVRPTYFGAVPRVWEKIKAAIDAEVFARSPLVKFLFEGALRLSVDKVRVRQSGGDISSTKRLLLVAADRLLFARVRRQVGLDGHRVGFLGGVRTQPEVLEFFAAIGVKLTEVYGMTETSGFITANLPGHSRVGTVGRAVPGVELAVADDGELLVRGECLMRGYHNEPDKTREAISADGWLRTGDVAEIDGDGCVRIVDRKKELIINAAGKNMSPLNIESALKAASPLITHAVAIGDGRPYNVALLVIDPEAQAAQALRTGSEDMYVAVNDAVNEANTHLARVEQIKRFAIVEADWQPGSDELTPKGTLKRKPIAIKYADEIHALYDSEGAVQ</sequence>
<evidence type="ECO:0000313" key="7">
    <source>
        <dbReference type="EMBL" id="QDF68758.1"/>
    </source>
</evidence>
<dbReference type="InterPro" id="IPR042099">
    <property type="entry name" value="ANL_N_sf"/>
</dbReference>
<keyword evidence="4" id="KW-0443">Lipid metabolism</keyword>
<evidence type="ECO:0000256" key="5">
    <source>
        <dbReference type="ARBA" id="ARBA00032875"/>
    </source>
</evidence>
<dbReference type="GO" id="GO:0016020">
    <property type="term" value="C:membrane"/>
    <property type="evidence" value="ECO:0007669"/>
    <property type="project" value="TreeGrafter"/>
</dbReference>
<evidence type="ECO:0000256" key="1">
    <source>
        <dbReference type="ARBA" id="ARBA00006432"/>
    </source>
</evidence>
<evidence type="ECO:0000259" key="6">
    <source>
        <dbReference type="Pfam" id="PF00501"/>
    </source>
</evidence>
<dbReference type="GO" id="GO:0004467">
    <property type="term" value="F:long-chain fatty acid-CoA ligase activity"/>
    <property type="evidence" value="ECO:0007669"/>
    <property type="project" value="TreeGrafter"/>
</dbReference>
<dbReference type="InterPro" id="IPR020845">
    <property type="entry name" value="AMP-binding_CS"/>
</dbReference>
<name>A0AB73TXS0_MYCCH</name>
<reference evidence="7 8" key="1">
    <citation type="submission" date="2019-06" db="EMBL/GenBank/DDBJ databases">
        <title>Whole geneome sequnce of Mycobacteroides chelonae M77 isolated from bovine milk from Meghalaya, India.</title>
        <authorList>
            <person name="Vise E."/>
            <person name="Das S."/>
            <person name="Garg A."/>
            <person name="Ghatak S."/>
            <person name="Shakuntala I."/>
            <person name="Milton A.A.P."/>
            <person name="Karam A."/>
            <person name="Sanjukta R."/>
            <person name="Puro K."/>
            <person name="Sen A."/>
        </authorList>
    </citation>
    <scope>NUCLEOTIDE SEQUENCE [LARGE SCALE GENOMIC DNA]</scope>
    <source>
        <strain evidence="7 8">M77</strain>
    </source>
</reference>
<gene>
    <name evidence="7" type="ORF">FJK96_00185</name>
</gene>
<comment type="similarity">
    <text evidence="1">Belongs to the ATP-dependent AMP-binding enzyme family.</text>
</comment>
<organism evidence="7 8">
    <name type="scientific">Mycobacteroides chelonae</name>
    <name type="common">Mycobacterium chelonae</name>
    <dbReference type="NCBI Taxonomy" id="1774"/>
    <lineage>
        <taxon>Bacteria</taxon>
        <taxon>Bacillati</taxon>
        <taxon>Actinomycetota</taxon>
        <taxon>Actinomycetes</taxon>
        <taxon>Mycobacteriales</taxon>
        <taxon>Mycobacteriaceae</taxon>
        <taxon>Mycobacteroides</taxon>
    </lineage>
</organism>
<dbReference type="PANTHER" id="PTHR43272">
    <property type="entry name" value="LONG-CHAIN-FATTY-ACID--COA LIGASE"/>
    <property type="match status" value="1"/>
</dbReference>
<dbReference type="EMBL" id="CP041150">
    <property type="protein sequence ID" value="QDF68758.1"/>
    <property type="molecule type" value="Genomic_DNA"/>
</dbReference>
<keyword evidence="2 7" id="KW-0436">Ligase</keyword>
<dbReference type="Gene3D" id="3.40.50.12780">
    <property type="entry name" value="N-terminal domain of ligase-like"/>
    <property type="match status" value="1"/>
</dbReference>
<protein>
    <recommendedName>
        <fullName evidence="5">Acyl-CoA synthetase</fullName>
    </recommendedName>
</protein>
<evidence type="ECO:0000256" key="2">
    <source>
        <dbReference type="ARBA" id="ARBA00022598"/>
    </source>
</evidence>
<dbReference type="CDD" id="cd05907">
    <property type="entry name" value="VL_LC_FACS_like"/>
    <property type="match status" value="1"/>
</dbReference>
<dbReference type="PANTHER" id="PTHR43272:SF32">
    <property type="entry name" value="AMP-DEPENDENT SYNTHETASE_LIGASE DOMAIN-CONTAINING PROTEIN"/>
    <property type="match status" value="1"/>
</dbReference>
<dbReference type="AlphaFoldDB" id="A0AB73TXS0"/>
<evidence type="ECO:0000256" key="4">
    <source>
        <dbReference type="ARBA" id="ARBA00023098"/>
    </source>
</evidence>
<evidence type="ECO:0000313" key="8">
    <source>
        <dbReference type="Proteomes" id="UP000317728"/>
    </source>
</evidence>
<keyword evidence="3" id="KW-0276">Fatty acid metabolism</keyword>
<dbReference type="SUPFAM" id="SSF56801">
    <property type="entry name" value="Acetyl-CoA synthetase-like"/>
    <property type="match status" value="1"/>
</dbReference>
<evidence type="ECO:0000256" key="3">
    <source>
        <dbReference type="ARBA" id="ARBA00022832"/>
    </source>
</evidence>
<accession>A0AB73TXS0</accession>
<dbReference type="Pfam" id="PF00501">
    <property type="entry name" value="AMP-binding"/>
    <property type="match status" value="1"/>
</dbReference>
<dbReference type="Pfam" id="PF23562">
    <property type="entry name" value="AMP-binding_C_3"/>
    <property type="match status" value="1"/>
</dbReference>
<dbReference type="InterPro" id="IPR000873">
    <property type="entry name" value="AMP-dep_synth/lig_dom"/>
</dbReference>